<keyword evidence="2" id="KW-1133">Transmembrane helix</keyword>
<evidence type="ECO:0000256" key="1">
    <source>
        <dbReference type="SAM" id="MobiDB-lite"/>
    </source>
</evidence>
<evidence type="ECO:0000313" key="3">
    <source>
        <dbReference type="EMBL" id="KAA8546639.1"/>
    </source>
</evidence>
<dbReference type="EMBL" id="CM018032">
    <property type="protein sequence ID" value="KAA8546639.1"/>
    <property type="molecule type" value="Genomic_DNA"/>
</dbReference>
<name>A0A5J5BUH0_9ASTE</name>
<reference evidence="3 4" key="1">
    <citation type="submission" date="2019-09" db="EMBL/GenBank/DDBJ databases">
        <title>A chromosome-level genome assembly of the Chinese tupelo Nyssa sinensis.</title>
        <authorList>
            <person name="Yang X."/>
            <person name="Kang M."/>
            <person name="Yang Y."/>
            <person name="Xiong H."/>
            <person name="Wang M."/>
            <person name="Zhang Z."/>
            <person name="Wang Z."/>
            <person name="Wu H."/>
            <person name="Ma T."/>
            <person name="Liu J."/>
            <person name="Xi Z."/>
        </authorList>
    </citation>
    <scope>NUCLEOTIDE SEQUENCE [LARGE SCALE GENOMIC DNA]</scope>
    <source>
        <strain evidence="3">J267</strain>
        <tissue evidence="3">Leaf</tissue>
    </source>
</reference>
<feature type="compositionally biased region" description="Basic and acidic residues" evidence="1">
    <location>
        <begin position="39"/>
        <end position="54"/>
    </location>
</feature>
<proteinExistence type="predicted"/>
<protein>
    <submittedName>
        <fullName evidence="3">Uncharacterized protein</fullName>
    </submittedName>
</protein>
<evidence type="ECO:0000313" key="4">
    <source>
        <dbReference type="Proteomes" id="UP000325577"/>
    </source>
</evidence>
<feature type="region of interest" description="Disordered" evidence="1">
    <location>
        <begin position="32"/>
        <end position="79"/>
    </location>
</feature>
<keyword evidence="2" id="KW-0812">Transmembrane</keyword>
<evidence type="ECO:0000256" key="2">
    <source>
        <dbReference type="SAM" id="Phobius"/>
    </source>
</evidence>
<dbReference type="AlphaFoldDB" id="A0A5J5BUH0"/>
<dbReference type="Proteomes" id="UP000325577">
    <property type="component" value="Linkage Group LG1"/>
</dbReference>
<gene>
    <name evidence="3" type="ORF">F0562_003130</name>
</gene>
<organism evidence="3 4">
    <name type="scientific">Nyssa sinensis</name>
    <dbReference type="NCBI Taxonomy" id="561372"/>
    <lineage>
        <taxon>Eukaryota</taxon>
        <taxon>Viridiplantae</taxon>
        <taxon>Streptophyta</taxon>
        <taxon>Embryophyta</taxon>
        <taxon>Tracheophyta</taxon>
        <taxon>Spermatophyta</taxon>
        <taxon>Magnoliopsida</taxon>
        <taxon>eudicotyledons</taxon>
        <taxon>Gunneridae</taxon>
        <taxon>Pentapetalae</taxon>
        <taxon>asterids</taxon>
        <taxon>Cornales</taxon>
        <taxon>Nyssaceae</taxon>
        <taxon>Nyssa</taxon>
    </lineage>
</organism>
<keyword evidence="4" id="KW-1185">Reference proteome</keyword>
<sequence>MVSLTRVTQLSLDFRCLFFFIFVSSLRFLRRNGSKRERRNQGCERRFRPQRTGEDPDAEETERDMPRRQRTSGEGSDDR</sequence>
<keyword evidence="2" id="KW-0472">Membrane</keyword>
<accession>A0A5J5BUH0</accession>
<feature type="transmembrane region" description="Helical" evidence="2">
    <location>
        <begin position="12"/>
        <end position="29"/>
    </location>
</feature>